<keyword evidence="10" id="KW-1185">Reference proteome</keyword>
<name>D4H6L9_DENA2</name>
<dbReference type="Gene3D" id="3.90.1070.10">
    <property type="match status" value="1"/>
</dbReference>
<evidence type="ECO:0000313" key="9">
    <source>
        <dbReference type="EMBL" id="ADD69693.1"/>
    </source>
</evidence>
<evidence type="ECO:0000259" key="8">
    <source>
        <dbReference type="Pfam" id="PF13439"/>
    </source>
</evidence>
<dbReference type="InterPro" id="IPR023214">
    <property type="entry name" value="HAD_sf"/>
</dbReference>
<evidence type="ECO:0000259" key="6">
    <source>
        <dbReference type="Pfam" id="PF00534"/>
    </source>
</evidence>
<dbReference type="PANTHER" id="PTHR46039:SF5">
    <property type="entry name" value="SUCROSE-PHOSPHATE SYNTHASE 3-RELATED"/>
    <property type="match status" value="1"/>
</dbReference>
<dbReference type="NCBIfam" id="TIGR02472">
    <property type="entry name" value="sucr_P_syn_N"/>
    <property type="match status" value="1"/>
</dbReference>
<dbReference type="InterPro" id="IPR044161">
    <property type="entry name" value="SPS"/>
</dbReference>
<dbReference type="GO" id="GO:0046524">
    <property type="term" value="F:sucrose-phosphate synthase activity"/>
    <property type="evidence" value="ECO:0007669"/>
    <property type="project" value="UniProtKB-EC"/>
</dbReference>
<dbReference type="InterPro" id="IPR028098">
    <property type="entry name" value="Glyco_trans_4-like_N"/>
</dbReference>
<comment type="catalytic activity">
    <reaction evidence="5">
        <text>beta-D-fructose 6-phosphate + UDP-alpha-D-glucose = sucrose 6(F)-phosphate + UDP + H(+)</text>
        <dbReference type="Rhea" id="RHEA:22172"/>
        <dbReference type="ChEBI" id="CHEBI:15378"/>
        <dbReference type="ChEBI" id="CHEBI:57634"/>
        <dbReference type="ChEBI" id="CHEBI:57723"/>
        <dbReference type="ChEBI" id="CHEBI:58223"/>
        <dbReference type="ChEBI" id="CHEBI:58885"/>
        <dbReference type="EC" id="2.4.1.14"/>
    </reaction>
</comment>
<evidence type="ECO:0000259" key="7">
    <source>
        <dbReference type="Pfam" id="PF05116"/>
    </source>
</evidence>
<dbReference type="Pfam" id="PF05116">
    <property type="entry name" value="S6PP"/>
    <property type="match status" value="1"/>
</dbReference>
<dbReference type="NCBIfam" id="TIGR01484">
    <property type="entry name" value="HAD-SF-IIB"/>
    <property type="match status" value="1"/>
</dbReference>
<evidence type="ECO:0000313" key="10">
    <source>
        <dbReference type="Proteomes" id="UP000002012"/>
    </source>
</evidence>
<feature type="domain" description="Sucrose phosphatase-like" evidence="7">
    <location>
        <begin position="470"/>
        <end position="706"/>
    </location>
</feature>
<dbReference type="InParanoid" id="D4H6L9"/>
<dbReference type="Pfam" id="PF13439">
    <property type="entry name" value="Glyco_transf_4"/>
    <property type="match status" value="1"/>
</dbReference>
<dbReference type="NCBIfam" id="TIGR02471">
    <property type="entry name" value="sucr_syn_bact_C"/>
    <property type="match status" value="1"/>
</dbReference>
<dbReference type="Gene3D" id="3.40.50.2000">
    <property type="entry name" value="Glycogen Phosphorylase B"/>
    <property type="match status" value="2"/>
</dbReference>
<evidence type="ECO:0000256" key="1">
    <source>
        <dbReference type="ARBA" id="ARBA00006530"/>
    </source>
</evidence>
<dbReference type="SUPFAM" id="SSF56784">
    <property type="entry name" value="HAD-like"/>
    <property type="match status" value="1"/>
</dbReference>
<reference evidence="9 10" key="1">
    <citation type="journal article" date="2010" name="Stand. Genomic Sci.">
        <title>Complete genome sequence of Denitrovibrio acetiphilus type strain (N2460).</title>
        <authorList>
            <person name="Kiss H."/>
            <person name="Lang E."/>
            <person name="Lapidus A."/>
            <person name="Copeland A."/>
            <person name="Nolan M."/>
            <person name="Glavina Del Rio T."/>
            <person name="Chen F."/>
            <person name="Lucas S."/>
            <person name="Tice H."/>
            <person name="Cheng J.F."/>
            <person name="Han C."/>
            <person name="Goodwin L."/>
            <person name="Pitluck S."/>
            <person name="Liolios K."/>
            <person name="Pati A."/>
            <person name="Ivanova N."/>
            <person name="Mavromatis K."/>
            <person name="Chen A."/>
            <person name="Palaniappan K."/>
            <person name="Land M."/>
            <person name="Hauser L."/>
            <person name="Chang Y.J."/>
            <person name="Jeffries C.D."/>
            <person name="Detter J.C."/>
            <person name="Brettin T."/>
            <person name="Spring S."/>
            <person name="Rohde M."/>
            <person name="Goker M."/>
            <person name="Woyke T."/>
            <person name="Bristow J."/>
            <person name="Eisen J.A."/>
            <person name="Markowitz V."/>
            <person name="Hugenholtz P."/>
            <person name="Kyrpides N.C."/>
            <person name="Klenk H.P."/>
        </authorList>
    </citation>
    <scope>NUCLEOTIDE SEQUENCE [LARGE SCALE GENOMIC DNA]</scope>
    <source>
        <strain evidence="10">DSM 12809 / NBRC 114555 / N2460</strain>
    </source>
</reference>
<comment type="similarity">
    <text evidence="1">Belongs to the glycosyltransferase 1 family.</text>
</comment>
<keyword evidence="4" id="KW-0808">Transferase</keyword>
<dbReference type="CAZy" id="GT4">
    <property type="family name" value="Glycosyltransferase Family 4"/>
</dbReference>
<dbReference type="GO" id="GO:0016791">
    <property type="term" value="F:phosphatase activity"/>
    <property type="evidence" value="ECO:0007669"/>
    <property type="project" value="UniProtKB-ARBA"/>
</dbReference>
<dbReference type="eggNOG" id="COG0561">
    <property type="taxonomic scope" value="Bacteria"/>
</dbReference>
<evidence type="ECO:0000256" key="2">
    <source>
        <dbReference type="ARBA" id="ARBA00012536"/>
    </source>
</evidence>
<protein>
    <recommendedName>
        <fullName evidence="2">sucrose-phosphate synthase</fullName>
        <ecNumber evidence="2">2.4.1.14</ecNumber>
    </recommendedName>
</protein>
<dbReference type="InterPro" id="IPR012821">
    <property type="entry name" value="Sucrose_P_synth_Pase-like_dom"/>
</dbReference>
<dbReference type="eggNOG" id="COG0438">
    <property type="taxonomic scope" value="Bacteria"/>
</dbReference>
<dbReference type="SUPFAM" id="SSF53756">
    <property type="entry name" value="UDP-Glycosyltransferase/glycogen phosphorylase"/>
    <property type="match status" value="1"/>
</dbReference>
<keyword evidence="3" id="KW-0328">Glycosyltransferase</keyword>
<sequence length="709" mass="80098">MLSSKNDGLYVMLISVHGLIRWEEPELGRDSDTGGQVKYVLELLDNLAKHEKVERAELITRQVFDRKVSADYSVKVEKTDSGGILSRIPFGPNRYLRKERLWPYLDTLVENILRHIKKIGRVPDVIHAHYADAGYVGSQLSHYIGVPLIFTGHSLGNDKIRTLLEKGMTYEEAEKLYNITRRIKAEETALRFAKAVITSTRHEAKTQYADYRNYRPKKIHVMPPGVYLDKFFKYKGNIKKLSVYEKVTRFLDKPEKPLILSLSRADDKKNITTLLDAYGQNDELQKAANMLVVAGNREDINTMPAGAKKVLTDMLVKIDKYNLYGKIAYPKTHHSEQVVEFYQLAQGLKGVFVNPALVEPFGLTILEATASGLPVVATNDGGPTEILKNCKNGLLVDPTDSDAMGQAILTAVTDSKLNKQWAASGVANINKFYTWKGHVGKYIKLVERIKNKDRKGYYTMKSASRITGVNRLLVTDIDNTLLGSEEALERFKEFYSENSGKFVFCVATGRHLNSAKEVLKENGVPTPDIFITSVGSEIYYTSELKRDSLWSDHIGVDWKPNEIKKLMKDIVGVTPQPVNGMRDFKISYFYDEQKFMGTRRLTRIFQDADIKAKIIISHNQYLDILPVRASKGLAVKAVAFRWDIPFENILVAGDSGNDTDMLNGSISGVVVGNYSEELEKLKGRENVFFSEEEYADGILDGVKHYEFIK</sequence>
<accession>D4H6L9</accession>
<feature type="domain" description="Glycosyltransferase subfamily 4-like N-terminal" evidence="8">
    <location>
        <begin position="34"/>
        <end position="229"/>
    </location>
</feature>
<feature type="domain" description="Glycosyl transferase family 1" evidence="6">
    <location>
        <begin position="253"/>
        <end position="423"/>
    </location>
</feature>
<dbReference type="Gene3D" id="3.40.50.1000">
    <property type="entry name" value="HAD superfamily/HAD-like"/>
    <property type="match status" value="1"/>
</dbReference>
<dbReference type="InterPro" id="IPR012822">
    <property type="entry name" value="SucroseP_synth_GlycoTrfase_dom"/>
</dbReference>
<dbReference type="SFLD" id="SFLDS00003">
    <property type="entry name" value="Haloacid_Dehalogenase"/>
    <property type="match status" value="1"/>
</dbReference>
<proteinExistence type="inferred from homology"/>
<dbReference type="HOGENOM" id="CLU_009583_24_0_0"/>
<organism evidence="9 10">
    <name type="scientific">Denitrovibrio acetiphilus (strain DSM 12809 / NBRC 114555 / N2460)</name>
    <dbReference type="NCBI Taxonomy" id="522772"/>
    <lineage>
        <taxon>Bacteria</taxon>
        <taxon>Pseudomonadati</taxon>
        <taxon>Deferribacterota</taxon>
        <taxon>Deferribacteres</taxon>
        <taxon>Deferribacterales</taxon>
        <taxon>Geovibrionaceae</taxon>
        <taxon>Denitrovibrio</taxon>
    </lineage>
</organism>
<dbReference type="EC" id="2.4.1.14" evidence="2"/>
<evidence type="ECO:0000256" key="3">
    <source>
        <dbReference type="ARBA" id="ARBA00022676"/>
    </source>
</evidence>
<dbReference type="InterPro" id="IPR001296">
    <property type="entry name" value="Glyco_trans_1"/>
</dbReference>
<dbReference type="STRING" id="522772.Dacet_2943"/>
<dbReference type="InterPro" id="IPR036412">
    <property type="entry name" value="HAD-like_sf"/>
</dbReference>
<dbReference type="PANTHER" id="PTHR46039">
    <property type="entry name" value="SUCROSE-PHOSPHATE SYNTHASE 3-RELATED"/>
    <property type="match status" value="1"/>
</dbReference>
<dbReference type="KEGG" id="dap:Dacet_2943"/>
<gene>
    <name evidence="9" type="ordered locus">Dacet_2943</name>
</gene>
<dbReference type="EMBL" id="CP001968">
    <property type="protein sequence ID" value="ADD69693.1"/>
    <property type="molecule type" value="Genomic_DNA"/>
</dbReference>
<dbReference type="InterPro" id="IPR006379">
    <property type="entry name" value="HAD-SF_hydro_IIB"/>
</dbReference>
<dbReference type="SFLD" id="SFLDG01140">
    <property type="entry name" value="C2.B:_Phosphomannomutase_and_P"/>
    <property type="match status" value="1"/>
</dbReference>
<dbReference type="OrthoDB" id="7847955at2"/>
<dbReference type="Proteomes" id="UP000002012">
    <property type="component" value="Chromosome"/>
</dbReference>
<dbReference type="RefSeq" id="WP_013012178.1">
    <property type="nucleotide sequence ID" value="NC_013943.1"/>
</dbReference>
<evidence type="ECO:0000256" key="5">
    <source>
        <dbReference type="ARBA" id="ARBA00047471"/>
    </source>
</evidence>
<dbReference type="PaxDb" id="522772-Dacet_2943"/>
<dbReference type="InterPro" id="IPR006380">
    <property type="entry name" value="SPP-like_dom"/>
</dbReference>
<dbReference type="SFLD" id="SFLDG01141">
    <property type="entry name" value="C2.B.1:_Sucrose_Phosphatase_Li"/>
    <property type="match status" value="1"/>
</dbReference>
<evidence type="ECO:0000256" key="4">
    <source>
        <dbReference type="ARBA" id="ARBA00022679"/>
    </source>
</evidence>
<dbReference type="Pfam" id="PF00534">
    <property type="entry name" value="Glycos_transf_1"/>
    <property type="match status" value="1"/>
</dbReference>
<dbReference type="AlphaFoldDB" id="D4H6L9"/>